<reference evidence="1" key="2">
    <citation type="submission" date="2015-06" db="UniProtKB">
        <authorList>
            <consortium name="EnsemblPlants"/>
        </authorList>
    </citation>
    <scope>IDENTIFICATION</scope>
</reference>
<dbReference type="EnsemblPlants" id="OBART12G03130.2">
    <property type="protein sequence ID" value="OBART12G03130.2"/>
    <property type="gene ID" value="OBART12G03130"/>
</dbReference>
<evidence type="ECO:0000313" key="1">
    <source>
        <dbReference type="EnsemblPlants" id="OBART12G03130.2"/>
    </source>
</evidence>
<evidence type="ECO:0000313" key="2">
    <source>
        <dbReference type="Proteomes" id="UP000026960"/>
    </source>
</evidence>
<dbReference type="Gramene" id="OBART12G03130.2">
    <property type="protein sequence ID" value="OBART12G03130.2"/>
    <property type="gene ID" value="OBART12G03130"/>
</dbReference>
<name>A0A0G2KBM8_9ORYZ</name>
<organism evidence="1">
    <name type="scientific">Oryza barthii</name>
    <dbReference type="NCBI Taxonomy" id="65489"/>
    <lineage>
        <taxon>Eukaryota</taxon>
        <taxon>Viridiplantae</taxon>
        <taxon>Streptophyta</taxon>
        <taxon>Embryophyta</taxon>
        <taxon>Tracheophyta</taxon>
        <taxon>Spermatophyta</taxon>
        <taxon>Magnoliopsida</taxon>
        <taxon>Liliopsida</taxon>
        <taxon>Poales</taxon>
        <taxon>Poaceae</taxon>
        <taxon>BOP clade</taxon>
        <taxon>Oryzoideae</taxon>
        <taxon>Oryzeae</taxon>
        <taxon>Oryzinae</taxon>
        <taxon>Oryza</taxon>
    </lineage>
</organism>
<keyword evidence="2" id="KW-1185">Reference proteome</keyword>
<proteinExistence type="predicted"/>
<sequence length="9" mass="917">MVGALEGQI</sequence>
<accession>A0A0G2KBM8</accession>
<protein>
    <submittedName>
        <fullName evidence="1">Uncharacterized protein</fullName>
    </submittedName>
</protein>
<dbReference type="Proteomes" id="UP000026960">
    <property type="component" value="Chromosome 12"/>
</dbReference>
<reference evidence="1" key="1">
    <citation type="journal article" date="2009" name="Rice">
        <title>De Novo Next Generation Sequencing of Plant Genomes.</title>
        <authorList>
            <person name="Rounsley S."/>
            <person name="Marri P.R."/>
            <person name="Yu Y."/>
            <person name="He R."/>
            <person name="Sisneros N."/>
            <person name="Goicoechea J.L."/>
            <person name="Lee S.J."/>
            <person name="Angelova A."/>
            <person name="Kudrna D."/>
            <person name="Luo M."/>
            <person name="Affourtit J."/>
            <person name="Desany B."/>
            <person name="Knight J."/>
            <person name="Niazi F."/>
            <person name="Egholm M."/>
            <person name="Wing R.A."/>
        </authorList>
    </citation>
    <scope>NUCLEOTIDE SEQUENCE [LARGE SCALE GENOMIC DNA]</scope>
    <source>
        <strain evidence="1">cv. IRGC 105608</strain>
    </source>
</reference>